<feature type="domain" description="EF-hand" evidence="8">
    <location>
        <begin position="87"/>
        <end position="122"/>
    </location>
</feature>
<keyword evidence="5" id="KW-0106">Calcium</keyword>
<evidence type="ECO:0000256" key="6">
    <source>
        <dbReference type="ARBA" id="ARBA00023288"/>
    </source>
</evidence>
<keyword evidence="4" id="KW-0677">Repeat</keyword>
<dbReference type="EMBL" id="CAJNYV010003566">
    <property type="protein sequence ID" value="CAF3587850.1"/>
    <property type="molecule type" value="Genomic_DNA"/>
</dbReference>
<accession>A0A818ITT1</accession>
<gene>
    <name evidence="9" type="ORF">FME351_LOCUS18469</name>
    <name evidence="10" type="ORF">KIK155_LOCUS20286</name>
    <name evidence="12" type="ORF">TOA249_LOCUS8585</name>
    <name evidence="11" type="ORF">TSG867_LOCUS4990</name>
</gene>
<dbReference type="InterPro" id="IPR002048">
    <property type="entry name" value="EF_hand_dom"/>
</dbReference>
<dbReference type="PANTHER" id="PTHR23055:SF178">
    <property type="entry name" value="NEUROCALCIN HOMOLOG"/>
    <property type="match status" value="1"/>
</dbReference>
<feature type="region of interest" description="Disordered" evidence="7">
    <location>
        <begin position="1"/>
        <end position="28"/>
    </location>
</feature>
<evidence type="ECO:0000256" key="2">
    <source>
        <dbReference type="ARBA" id="ARBA00022707"/>
    </source>
</evidence>
<dbReference type="InterPro" id="IPR018247">
    <property type="entry name" value="EF_Hand_1_Ca_BS"/>
</dbReference>
<evidence type="ECO:0000256" key="5">
    <source>
        <dbReference type="ARBA" id="ARBA00022837"/>
    </source>
</evidence>
<protein>
    <recommendedName>
        <fullName evidence="8">EF-hand domain-containing protein</fullName>
    </recommendedName>
</protein>
<proteinExistence type="inferred from homology"/>
<evidence type="ECO:0000256" key="4">
    <source>
        <dbReference type="ARBA" id="ARBA00022737"/>
    </source>
</evidence>
<dbReference type="SMART" id="SM00054">
    <property type="entry name" value="EFh"/>
    <property type="match status" value="3"/>
</dbReference>
<evidence type="ECO:0000256" key="7">
    <source>
        <dbReference type="SAM" id="MobiDB-lite"/>
    </source>
</evidence>
<dbReference type="GO" id="GO:0005509">
    <property type="term" value="F:calcium ion binding"/>
    <property type="evidence" value="ECO:0007669"/>
    <property type="project" value="InterPro"/>
</dbReference>
<dbReference type="CDD" id="cd00051">
    <property type="entry name" value="EFh"/>
    <property type="match status" value="1"/>
</dbReference>
<dbReference type="Proteomes" id="UP000663865">
    <property type="component" value="Unassembled WGS sequence"/>
</dbReference>
<dbReference type="Proteomes" id="UP000663862">
    <property type="component" value="Unassembled WGS sequence"/>
</dbReference>
<evidence type="ECO:0000313" key="11">
    <source>
        <dbReference type="EMBL" id="CAF4281207.1"/>
    </source>
</evidence>
<dbReference type="Proteomes" id="UP000663869">
    <property type="component" value="Unassembled WGS sequence"/>
</dbReference>
<name>A0A818ITT1_9BILA</name>
<evidence type="ECO:0000256" key="1">
    <source>
        <dbReference type="ARBA" id="ARBA00006049"/>
    </source>
</evidence>
<dbReference type="InterPro" id="IPR028846">
    <property type="entry name" value="Recoverin"/>
</dbReference>
<reference evidence="9" key="1">
    <citation type="submission" date="2021-02" db="EMBL/GenBank/DDBJ databases">
        <authorList>
            <person name="Nowell W R."/>
        </authorList>
    </citation>
    <scope>NUCLEOTIDE SEQUENCE</scope>
</reference>
<dbReference type="Proteomes" id="UP000663838">
    <property type="component" value="Unassembled WGS sequence"/>
</dbReference>
<dbReference type="Gene3D" id="1.10.238.10">
    <property type="entry name" value="EF-hand"/>
    <property type="match status" value="1"/>
</dbReference>
<keyword evidence="3" id="KW-0479">Metal-binding</keyword>
<sequence>MESKPTEPAKTVEPTEPAKTVEPTKPADKIELTEKHVQSLKKMSHLTDTEIRTLFGSFRQLGSSGQLTLEEFTKLWNGTAPEEDNSNDIFSAKRAFAVFDRDHSGKIDFNEFLTATVLLRRHSTKQKLTLMFALCDSNYDGYLSKEEIEKFFLTRKAAEEHAKDDDIAAFKAHLNEIFAKYDLNKDGKMSHKEFHNLCNNDEFFKQIVA</sequence>
<feature type="domain" description="EF-hand" evidence="8">
    <location>
        <begin position="169"/>
        <end position="204"/>
    </location>
</feature>
<dbReference type="Pfam" id="PF00036">
    <property type="entry name" value="EF-hand_1"/>
    <property type="match status" value="1"/>
</dbReference>
<dbReference type="InterPro" id="IPR011992">
    <property type="entry name" value="EF-hand-dom_pair"/>
</dbReference>
<dbReference type="PRINTS" id="PR00450">
    <property type="entry name" value="RECOVERIN"/>
</dbReference>
<keyword evidence="6" id="KW-0449">Lipoprotein</keyword>
<dbReference type="EMBL" id="CAJNYU010002284">
    <property type="protein sequence ID" value="CAF3530776.1"/>
    <property type="molecule type" value="Genomic_DNA"/>
</dbReference>
<comment type="caution">
    <text evidence="9">The sequence shown here is derived from an EMBL/GenBank/DDBJ whole genome shotgun (WGS) entry which is preliminary data.</text>
</comment>
<organism evidence="9 13">
    <name type="scientific">Rotaria socialis</name>
    <dbReference type="NCBI Taxonomy" id="392032"/>
    <lineage>
        <taxon>Eukaryota</taxon>
        <taxon>Metazoa</taxon>
        <taxon>Spiralia</taxon>
        <taxon>Gnathifera</taxon>
        <taxon>Rotifera</taxon>
        <taxon>Eurotatoria</taxon>
        <taxon>Bdelloidea</taxon>
        <taxon>Philodinida</taxon>
        <taxon>Philodinidae</taxon>
        <taxon>Rotaria</taxon>
    </lineage>
</organism>
<evidence type="ECO:0000313" key="9">
    <source>
        <dbReference type="EMBL" id="CAF3530776.1"/>
    </source>
</evidence>
<dbReference type="PROSITE" id="PS00018">
    <property type="entry name" value="EF_HAND_1"/>
    <property type="match status" value="2"/>
</dbReference>
<evidence type="ECO:0000313" key="10">
    <source>
        <dbReference type="EMBL" id="CAF3587850.1"/>
    </source>
</evidence>
<evidence type="ECO:0000313" key="13">
    <source>
        <dbReference type="Proteomes" id="UP000663869"/>
    </source>
</evidence>
<feature type="domain" description="EF-hand" evidence="8">
    <location>
        <begin position="123"/>
        <end position="158"/>
    </location>
</feature>
<evidence type="ECO:0000259" key="8">
    <source>
        <dbReference type="PROSITE" id="PS50222"/>
    </source>
</evidence>
<dbReference type="PROSITE" id="PS50222">
    <property type="entry name" value="EF_HAND_2"/>
    <property type="match status" value="3"/>
</dbReference>
<dbReference type="SUPFAM" id="SSF47473">
    <property type="entry name" value="EF-hand"/>
    <property type="match status" value="1"/>
</dbReference>
<evidence type="ECO:0000256" key="3">
    <source>
        <dbReference type="ARBA" id="ARBA00022723"/>
    </source>
</evidence>
<dbReference type="PANTHER" id="PTHR23055">
    <property type="entry name" value="CALCIUM BINDING PROTEINS"/>
    <property type="match status" value="1"/>
</dbReference>
<dbReference type="AlphaFoldDB" id="A0A818ITT1"/>
<dbReference type="Pfam" id="PF13499">
    <property type="entry name" value="EF-hand_7"/>
    <property type="match status" value="1"/>
</dbReference>
<dbReference type="EMBL" id="CAJOBQ010000168">
    <property type="protein sequence ID" value="CAF4281207.1"/>
    <property type="molecule type" value="Genomic_DNA"/>
</dbReference>
<evidence type="ECO:0000313" key="12">
    <source>
        <dbReference type="EMBL" id="CAF4570734.1"/>
    </source>
</evidence>
<comment type="similarity">
    <text evidence="1">Belongs to the recoverin family.</text>
</comment>
<keyword evidence="2" id="KW-0519">Myristate</keyword>
<dbReference type="EMBL" id="CAJOBS010000409">
    <property type="protein sequence ID" value="CAF4570734.1"/>
    <property type="molecule type" value="Genomic_DNA"/>
</dbReference>